<dbReference type="GO" id="GO:0008710">
    <property type="term" value="F:8-amino-7-oxononanoate synthase activity"/>
    <property type="evidence" value="ECO:0007669"/>
    <property type="project" value="UniProtKB-UniRule"/>
</dbReference>
<dbReference type="GO" id="GO:0030170">
    <property type="term" value="F:pyridoxal phosphate binding"/>
    <property type="evidence" value="ECO:0007669"/>
    <property type="project" value="UniProtKB-UniRule"/>
</dbReference>
<feature type="domain" description="Aminotransferase class I/classII large" evidence="11">
    <location>
        <begin position="46"/>
        <end position="387"/>
    </location>
</feature>
<keyword evidence="7 9" id="KW-0663">Pyridoxal phosphate</keyword>
<dbReference type="AlphaFoldDB" id="A0A4R6MB01"/>
<comment type="function">
    <text evidence="9">Catalyzes the decarboxylative condensation of pimeloyl-[acyl-carrier protein] and L-alanine to produce 8-amino-7-oxononanoate (AON), [acyl-carrier protein], and carbon dioxide.</text>
</comment>
<feature type="binding site" evidence="9">
    <location>
        <position position="138"/>
    </location>
    <ligand>
        <name>substrate</name>
    </ligand>
</feature>
<evidence type="ECO:0000256" key="1">
    <source>
        <dbReference type="ARBA" id="ARBA00001933"/>
    </source>
</evidence>
<accession>A0A4R6MB01</accession>
<comment type="similarity">
    <text evidence="3 9">Belongs to the class-II pyridoxal-phosphate-dependent aminotransferase family. BioF subfamily.</text>
</comment>
<dbReference type="OrthoDB" id="9807157at2"/>
<keyword evidence="5 9" id="KW-0808">Transferase</keyword>
<evidence type="ECO:0000313" key="12">
    <source>
        <dbReference type="EMBL" id="TDO98275.1"/>
    </source>
</evidence>
<evidence type="ECO:0000256" key="5">
    <source>
        <dbReference type="ARBA" id="ARBA00022679"/>
    </source>
</evidence>
<evidence type="ECO:0000256" key="3">
    <source>
        <dbReference type="ARBA" id="ARBA00010008"/>
    </source>
</evidence>
<dbReference type="UniPathway" id="UPA00078"/>
<reference evidence="12 13" key="1">
    <citation type="submission" date="2019-03" db="EMBL/GenBank/DDBJ databases">
        <title>Genomic Encyclopedia of Type Strains, Phase III (KMG-III): the genomes of soil and plant-associated and newly described type strains.</title>
        <authorList>
            <person name="Whitman W."/>
        </authorList>
    </citation>
    <scope>NUCLEOTIDE SEQUENCE [LARGE SCALE GENOMIC DNA]</scope>
    <source>
        <strain evidence="12 13">CECT 7378</strain>
    </source>
</reference>
<evidence type="ECO:0000256" key="9">
    <source>
        <dbReference type="HAMAP-Rule" id="MF_01693"/>
    </source>
</evidence>
<dbReference type="InterPro" id="IPR004723">
    <property type="entry name" value="AONS_Archaea/Proteobacteria"/>
</dbReference>
<dbReference type="PANTHER" id="PTHR13693:SF100">
    <property type="entry name" value="8-AMINO-7-OXONONANOATE SYNTHASE"/>
    <property type="match status" value="1"/>
</dbReference>
<keyword evidence="13" id="KW-1185">Reference proteome</keyword>
<dbReference type="Gene3D" id="3.90.1150.10">
    <property type="entry name" value="Aspartate Aminotransferase, domain 1"/>
    <property type="match status" value="1"/>
</dbReference>
<feature type="binding site" evidence="9">
    <location>
        <position position="240"/>
    </location>
    <ligand>
        <name>pyridoxal 5'-phosphate</name>
        <dbReference type="ChEBI" id="CHEBI:597326"/>
    </ligand>
</feature>
<dbReference type="EC" id="2.3.1.47" evidence="9"/>
<dbReference type="InterPro" id="IPR004839">
    <property type="entry name" value="Aminotransferase_I/II_large"/>
</dbReference>
<dbReference type="InterPro" id="IPR001917">
    <property type="entry name" value="Aminotrans_II_pyridoxalP_BS"/>
</dbReference>
<dbReference type="GO" id="GO:0009102">
    <property type="term" value="P:biotin biosynthetic process"/>
    <property type="evidence" value="ECO:0007669"/>
    <property type="project" value="UniProtKB-UniRule"/>
</dbReference>
<feature type="binding site" evidence="9">
    <location>
        <position position="359"/>
    </location>
    <ligand>
        <name>substrate</name>
    </ligand>
</feature>
<organism evidence="12 13">
    <name type="scientific">Marinomonas balearica</name>
    <dbReference type="NCBI Taxonomy" id="491947"/>
    <lineage>
        <taxon>Bacteria</taxon>
        <taxon>Pseudomonadati</taxon>
        <taxon>Pseudomonadota</taxon>
        <taxon>Gammaproteobacteria</taxon>
        <taxon>Oceanospirillales</taxon>
        <taxon>Oceanospirillaceae</taxon>
        <taxon>Marinomonas</taxon>
    </lineage>
</organism>
<comment type="pathway">
    <text evidence="2 9">Cofactor biosynthesis; biotin biosynthesis.</text>
</comment>
<dbReference type="InterPro" id="IPR015424">
    <property type="entry name" value="PyrdxlP-dep_Trfase"/>
</dbReference>
<evidence type="ECO:0000256" key="8">
    <source>
        <dbReference type="ARBA" id="ARBA00047715"/>
    </source>
</evidence>
<dbReference type="InterPro" id="IPR015421">
    <property type="entry name" value="PyrdxlP-dep_Trfase_major"/>
</dbReference>
<evidence type="ECO:0000256" key="10">
    <source>
        <dbReference type="PIRSR" id="PIRSR604723-51"/>
    </source>
</evidence>
<gene>
    <name evidence="9" type="primary">bioF</name>
    <name evidence="12" type="ORF">DFP79_1916</name>
</gene>
<dbReference type="SUPFAM" id="SSF53383">
    <property type="entry name" value="PLP-dependent transferases"/>
    <property type="match status" value="1"/>
</dbReference>
<dbReference type="Proteomes" id="UP000294656">
    <property type="component" value="Unassembled WGS sequence"/>
</dbReference>
<evidence type="ECO:0000256" key="4">
    <source>
        <dbReference type="ARBA" id="ARBA00011738"/>
    </source>
</evidence>
<dbReference type="Gene3D" id="3.40.640.10">
    <property type="entry name" value="Type I PLP-dependent aspartate aminotransferase-like (Major domain)"/>
    <property type="match status" value="1"/>
</dbReference>
<comment type="subunit">
    <text evidence="4 9">Homodimer.</text>
</comment>
<feature type="binding site" evidence="9">
    <location>
        <position position="183"/>
    </location>
    <ligand>
        <name>pyridoxal 5'-phosphate</name>
        <dbReference type="ChEBI" id="CHEBI:597326"/>
    </ligand>
</feature>
<name>A0A4R6MB01_9GAMM</name>
<keyword evidence="6 9" id="KW-0093">Biotin biosynthesis</keyword>
<dbReference type="InterPro" id="IPR050087">
    <property type="entry name" value="AON_synthase_class-II"/>
</dbReference>
<feature type="modified residue" description="N6-(pyridoxal phosphate)lysine" evidence="9 10">
    <location>
        <position position="243"/>
    </location>
</feature>
<dbReference type="NCBIfam" id="TIGR00858">
    <property type="entry name" value="bioF"/>
    <property type="match status" value="1"/>
</dbReference>
<sequence length="392" mass="42035">MMPVLRPLPDWISSSVEERKKASLHRETEVIDAPQSISPTIDGTPFLSFCSNDYLGLAAHPTLINALAEGAEIYGVGSGASHLVCGHLSPHDELERALSDWLGVERVMLFSTGYMANLAVLSALGRHCETVIQDKLNHASLIDGALLSDASVRRYLHADLSSARKLIEKQSSPSMVVTDGIFSMDGDIAPIDGLINLLSDSKHLLIVDDAHGLGCLGDQGLGTLDEQGIAASSVSALIGTFGKAFGAAGAFVACSNAMAEYLTQFARPYIYTTAMSPAMAYASKSSLDLIRSKEGDELRSRLNSNISLFKECMASLPFELMPSDSAIQPIMIGASDRAIELSAALREEGILCTAIRPPTVPNNQARLRITLSAAHRHDDIKRLCDTLERLAN</sequence>
<evidence type="ECO:0000256" key="7">
    <source>
        <dbReference type="ARBA" id="ARBA00022898"/>
    </source>
</evidence>
<evidence type="ECO:0000313" key="13">
    <source>
        <dbReference type="Proteomes" id="UP000294656"/>
    </source>
</evidence>
<proteinExistence type="inferred from homology"/>
<dbReference type="InterPro" id="IPR015422">
    <property type="entry name" value="PyrdxlP-dep_Trfase_small"/>
</dbReference>
<feature type="binding site" evidence="9">
    <location>
        <begin position="113"/>
        <end position="114"/>
    </location>
    <ligand>
        <name>pyridoxal 5'-phosphate</name>
        <dbReference type="ChEBI" id="CHEBI:597326"/>
    </ligand>
</feature>
<dbReference type="EMBL" id="SNXC01000011">
    <property type="protein sequence ID" value="TDO98275.1"/>
    <property type="molecule type" value="Genomic_DNA"/>
</dbReference>
<dbReference type="PROSITE" id="PS00599">
    <property type="entry name" value="AA_TRANSFER_CLASS_2"/>
    <property type="match status" value="1"/>
</dbReference>
<dbReference type="HAMAP" id="MF_01693">
    <property type="entry name" value="BioF_aminotrans_2"/>
    <property type="match status" value="1"/>
</dbReference>
<evidence type="ECO:0000256" key="6">
    <source>
        <dbReference type="ARBA" id="ARBA00022756"/>
    </source>
</evidence>
<comment type="caution">
    <text evidence="12">The sequence shown here is derived from an EMBL/GenBank/DDBJ whole genome shotgun (WGS) entry which is preliminary data.</text>
</comment>
<evidence type="ECO:0000259" key="11">
    <source>
        <dbReference type="Pfam" id="PF00155"/>
    </source>
</evidence>
<evidence type="ECO:0000256" key="2">
    <source>
        <dbReference type="ARBA" id="ARBA00004746"/>
    </source>
</evidence>
<feature type="binding site" evidence="9">
    <location>
        <position position="26"/>
    </location>
    <ligand>
        <name>substrate</name>
    </ligand>
</feature>
<protein>
    <recommendedName>
        <fullName evidence="9">8-amino-7-oxononanoate synthase</fullName>
        <shortName evidence="9">AONS</shortName>
        <ecNumber evidence="9">2.3.1.47</ecNumber>
    </recommendedName>
    <alternativeName>
        <fullName evidence="9">7-keto-8-amino-pelargonic acid synthase</fullName>
        <shortName evidence="9">7-KAP synthase</shortName>
        <shortName evidence="9">KAPA synthase</shortName>
    </alternativeName>
    <alternativeName>
        <fullName evidence="9">8-amino-7-ketopelargonate synthase</fullName>
    </alternativeName>
</protein>
<dbReference type="Pfam" id="PF00155">
    <property type="entry name" value="Aminotran_1_2"/>
    <property type="match status" value="1"/>
</dbReference>
<feature type="binding site" evidence="9">
    <location>
        <position position="211"/>
    </location>
    <ligand>
        <name>pyridoxal 5'-phosphate</name>
        <dbReference type="ChEBI" id="CHEBI:597326"/>
    </ligand>
</feature>
<dbReference type="InterPro" id="IPR022834">
    <property type="entry name" value="AONS_Proteobacteria"/>
</dbReference>
<dbReference type="PANTHER" id="PTHR13693">
    <property type="entry name" value="CLASS II AMINOTRANSFERASE/8-AMINO-7-OXONONANOATE SYNTHASE"/>
    <property type="match status" value="1"/>
</dbReference>
<comment type="catalytic activity">
    <reaction evidence="8 9">
        <text>6-carboxyhexanoyl-[ACP] + L-alanine + H(+) = (8S)-8-amino-7-oxononanoate + holo-[ACP] + CO2</text>
        <dbReference type="Rhea" id="RHEA:42288"/>
        <dbReference type="Rhea" id="RHEA-COMP:9685"/>
        <dbReference type="Rhea" id="RHEA-COMP:9955"/>
        <dbReference type="ChEBI" id="CHEBI:15378"/>
        <dbReference type="ChEBI" id="CHEBI:16526"/>
        <dbReference type="ChEBI" id="CHEBI:57972"/>
        <dbReference type="ChEBI" id="CHEBI:64479"/>
        <dbReference type="ChEBI" id="CHEBI:78846"/>
        <dbReference type="ChEBI" id="CHEBI:149468"/>
        <dbReference type="EC" id="2.3.1.47"/>
    </reaction>
</comment>
<comment type="cofactor">
    <cofactor evidence="1 9 10">
        <name>pyridoxal 5'-phosphate</name>
        <dbReference type="ChEBI" id="CHEBI:597326"/>
    </cofactor>
</comment>